<reference evidence="3" key="1">
    <citation type="journal article" date="2019" name="Int. J. Syst. Evol. Microbiol.">
        <title>The Global Catalogue of Microorganisms (GCM) 10K type strain sequencing project: providing services to taxonomists for standard genome sequencing and annotation.</title>
        <authorList>
            <consortium name="The Broad Institute Genomics Platform"/>
            <consortium name="The Broad Institute Genome Sequencing Center for Infectious Disease"/>
            <person name="Wu L."/>
            <person name="Ma J."/>
        </authorList>
    </citation>
    <scope>NUCLEOTIDE SEQUENCE [LARGE SCALE GENOMIC DNA]</scope>
    <source>
        <strain evidence="3">CGMCC 1.15353</strain>
    </source>
</reference>
<dbReference type="RefSeq" id="WP_188653669.1">
    <property type="nucleotide sequence ID" value="NZ_BMIN01000008.1"/>
</dbReference>
<evidence type="ECO:0000256" key="1">
    <source>
        <dbReference type="SAM" id="Phobius"/>
    </source>
</evidence>
<proteinExistence type="predicted"/>
<keyword evidence="1" id="KW-0812">Transmembrane</keyword>
<gene>
    <name evidence="2" type="ORF">GCM10011389_21970</name>
</gene>
<feature type="transmembrane region" description="Helical" evidence="1">
    <location>
        <begin position="6"/>
        <end position="24"/>
    </location>
</feature>
<feature type="transmembrane region" description="Helical" evidence="1">
    <location>
        <begin position="69"/>
        <end position="102"/>
    </location>
</feature>
<sequence>MILRKIYAALSTTIIASAFFGYQFQLFEKDGFLSNVVLYMIYIGCGTLLGGVASMGIERMTRNFGDARVMFSFIFHMGLTIPVIVNPFLFVYAVPVAALFFVIDEVLRRRSSESVLA</sequence>
<accession>A0ABQ1Q6C3</accession>
<evidence type="ECO:0000313" key="2">
    <source>
        <dbReference type="EMBL" id="GGD13914.1"/>
    </source>
</evidence>
<name>A0ABQ1Q6C3_9BACI</name>
<feature type="transmembrane region" description="Helical" evidence="1">
    <location>
        <begin position="36"/>
        <end position="57"/>
    </location>
</feature>
<evidence type="ECO:0000313" key="3">
    <source>
        <dbReference type="Proteomes" id="UP000642571"/>
    </source>
</evidence>
<organism evidence="2 3">
    <name type="scientific">Pontibacillus salipaludis</name>
    <dbReference type="NCBI Taxonomy" id="1697394"/>
    <lineage>
        <taxon>Bacteria</taxon>
        <taxon>Bacillati</taxon>
        <taxon>Bacillota</taxon>
        <taxon>Bacilli</taxon>
        <taxon>Bacillales</taxon>
        <taxon>Bacillaceae</taxon>
        <taxon>Pontibacillus</taxon>
    </lineage>
</organism>
<dbReference type="Proteomes" id="UP000642571">
    <property type="component" value="Unassembled WGS sequence"/>
</dbReference>
<keyword evidence="1" id="KW-1133">Transmembrane helix</keyword>
<keyword evidence="1" id="KW-0472">Membrane</keyword>
<protein>
    <submittedName>
        <fullName evidence="2">Uncharacterized protein</fullName>
    </submittedName>
</protein>
<keyword evidence="3" id="KW-1185">Reference proteome</keyword>
<dbReference type="EMBL" id="BMIN01000008">
    <property type="protein sequence ID" value="GGD13914.1"/>
    <property type="molecule type" value="Genomic_DNA"/>
</dbReference>
<comment type="caution">
    <text evidence="2">The sequence shown here is derived from an EMBL/GenBank/DDBJ whole genome shotgun (WGS) entry which is preliminary data.</text>
</comment>